<organism evidence="2 3">
    <name type="scientific">Enemella dayhoffiae</name>
    <dbReference type="NCBI Taxonomy" id="2016507"/>
    <lineage>
        <taxon>Bacteria</taxon>
        <taxon>Bacillati</taxon>
        <taxon>Actinomycetota</taxon>
        <taxon>Actinomycetes</taxon>
        <taxon>Propionibacteriales</taxon>
        <taxon>Propionibacteriaceae</taxon>
        <taxon>Enemella</taxon>
    </lineage>
</organism>
<dbReference type="Proteomes" id="UP000216311">
    <property type="component" value="Unassembled WGS sequence"/>
</dbReference>
<sequence length="189" mass="19618">MGTSVKGWGQFRPSTPPQVARGARSGRHNGAEPSCHNHLVKLYEPLLPYALIFGVEETWSQVIGQHADLVPEHRGLLDDVRFGDFVMADMVHTMYQPDHYGGYDSFSGTQSLMSTHESASEGWDSFTETISELGSSSNDGEGGGGWFDGGGGSSGSSWSSGDSGGWSSGGSFGGGDSGGGMGGGGGDSW</sequence>
<feature type="region of interest" description="Disordered" evidence="1">
    <location>
        <begin position="130"/>
        <end position="189"/>
    </location>
</feature>
<name>A0A255HBX3_9ACTN</name>
<comment type="caution">
    <text evidence="2">The sequence shown here is derived from an EMBL/GenBank/DDBJ whole genome shotgun (WGS) entry which is preliminary data.</text>
</comment>
<reference evidence="2 3" key="1">
    <citation type="submission" date="2017-07" db="EMBL/GenBank/DDBJ databases">
        <title>Draft whole genome sequences of clinical Proprionibacteriaceae strains.</title>
        <authorList>
            <person name="Bernier A.-M."/>
            <person name="Bernard K."/>
            <person name="Domingo M.-C."/>
        </authorList>
    </citation>
    <scope>NUCLEOTIDE SEQUENCE [LARGE SCALE GENOMIC DNA]</scope>
    <source>
        <strain evidence="2 3">NML 130396</strain>
    </source>
</reference>
<accession>A0A255HBX3</accession>
<feature type="region of interest" description="Disordered" evidence="1">
    <location>
        <begin position="1"/>
        <end position="31"/>
    </location>
</feature>
<keyword evidence="3" id="KW-1185">Reference proteome</keyword>
<feature type="compositionally biased region" description="Gly residues" evidence="1">
    <location>
        <begin position="162"/>
        <end position="189"/>
    </location>
</feature>
<evidence type="ECO:0000256" key="1">
    <source>
        <dbReference type="SAM" id="MobiDB-lite"/>
    </source>
</evidence>
<evidence type="ECO:0000313" key="3">
    <source>
        <dbReference type="Proteomes" id="UP000216311"/>
    </source>
</evidence>
<evidence type="ECO:0000313" key="2">
    <source>
        <dbReference type="EMBL" id="OYO25249.1"/>
    </source>
</evidence>
<feature type="compositionally biased region" description="Gly residues" evidence="1">
    <location>
        <begin position="140"/>
        <end position="154"/>
    </location>
</feature>
<gene>
    <name evidence="2" type="ORF">CGZ93_02050</name>
</gene>
<protein>
    <submittedName>
        <fullName evidence="2">Uncharacterized protein</fullName>
    </submittedName>
</protein>
<dbReference type="AlphaFoldDB" id="A0A255HBX3"/>
<proteinExistence type="predicted"/>
<dbReference type="EMBL" id="NMVQ01000001">
    <property type="protein sequence ID" value="OYO25249.1"/>
    <property type="molecule type" value="Genomic_DNA"/>
</dbReference>